<sequence>MISHWPIRLKLRVGLGLMAVSLCLLFGAALYGLYAYRGLVKSLSARSQELPLADELSVHVGNLRVILAEAKQRINSHNEIEFGTFEPLANSGLTDKLTAKNETQLAVFRERYRQEFDEFIITLAAYCDRLDANSRRAGARIGDDQAERATIKQIRAVLDQLEKDHPLEDWVHDDLSSLEEKIDRLRQLAGELPSHLRKRLQRLAGEVRTQYRLAIPLAWVTFLLSALVMGMAIVVFRKTIARPLHILVAGSRRVAAGDFQHRIALDTRDEMGELAVAMNDMTARFQETRDDLDRQVQDRTREVVRSEQLASVGFLAAGVAHEINNPLASIALCSESLEGRVKQIFSDDGGEPSPERAVVISYLEMIQKEAFRCKQITEKLLDFSRMGDSQRHATELRDLVAGVIEMLQHLGRYNNKHVRLEPGEPVIADVNPQEMKQVVLNLITNGLDSLDEGGEVTVAVERVGNEARIVVRDQGCGMTEEVIKHLFEPFFTRRRGGQGTGLGLSITYRIVNEHGGRIIATSEGLNQGSQFIVTLPATTMVGQAA</sequence>
<dbReference type="SMART" id="SM00388">
    <property type="entry name" value="HisKA"/>
    <property type="match status" value="1"/>
</dbReference>
<dbReference type="Proteomes" id="UP001155241">
    <property type="component" value="Unassembled WGS sequence"/>
</dbReference>
<evidence type="ECO:0000256" key="9">
    <source>
        <dbReference type="ARBA" id="ARBA00023012"/>
    </source>
</evidence>
<dbReference type="SMART" id="SM00304">
    <property type="entry name" value="HAMP"/>
    <property type="match status" value="1"/>
</dbReference>
<evidence type="ECO:0000256" key="1">
    <source>
        <dbReference type="ARBA" id="ARBA00000085"/>
    </source>
</evidence>
<dbReference type="Pfam" id="PF02518">
    <property type="entry name" value="HATPase_c"/>
    <property type="match status" value="1"/>
</dbReference>
<dbReference type="InterPro" id="IPR003661">
    <property type="entry name" value="HisK_dim/P_dom"/>
</dbReference>
<protein>
    <recommendedName>
        <fullName evidence="3">histidine kinase</fullName>
        <ecNumber evidence="3">2.7.13.3</ecNumber>
    </recommendedName>
</protein>
<evidence type="ECO:0000256" key="3">
    <source>
        <dbReference type="ARBA" id="ARBA00012438"/>
    </source>
</evidence>
<feature type="transmembrane region" description="Helical" evidence="10">
    <location>
        <begin position="15"/>
        <end position="36"/>
    </location>
</feature>
<dbReference type="InterPro" id="IPR036890">
    <property type="entry name" value="HATPase_C_sf"/>
</dbReference>
<evidence type="ECO:0000259" key="12">
    <source>
        <dbReference type="PROSITE" id="PS50885"/>
    </source>
</evidence>
<dbReference type="AlphaFoldDB" id="A0A9X2FD35"/>
<keyword evidence="6" id="KW-0547">Nucleotide-binding</keyword>
<dbReference type="PANTHER" id="PTHR43065:SF46">
    <property type="entry name" value="C4-DICARBOXYLATE TRANSPORT SENSOR PROTEIN DCTB"/>
    <property type="match status" value="1"/>
</dbReference>
<dbReference type="PANTHER" id="PTHR43065">
    <property type="entry name" value="SENSOR HISTIDINE KINASE"/>
    <property type="match status" value="1"/>
</dbReference>
<accession>A0A9X2FD35</accession>
<dbReference type="CDD" id="cd00082">
    <property type="entry name" value="HisKA"/>
    <property type="match status" value="1"/>
</dbReference>
<comment type="subcellular location">
    <subcellularLocation>
        <location evidence="2">Membrane</location>
    </subcellularLocation>
</comment>
<proteinExistence type="predicted"/>
<dbReference type="PROSITE" id="PS50885">
    <property type="entry name" value="HAMP"/>
    <property type="match status" value="1"/>
</dbReference>
<dbReference type="SUPFAM" id="SSF47384">
    <property type="entry name" value="Homodimeric domain of signal transducing histidine kinase"/>
    <property type="match status" value="1"/>
</dbReference>
<dbReference type="Gene3D" id="6.10.340.10">
    <property type="match status" value="1"/>
</dbReference>
<comment type="catalytic activity">
    <reaction evidence="1">
        <text>ATP + protein L-histidine = ADP + protein N-phospho-L-histidine.</text>
        <dbReference type="EC" id="2.7.13.3"/>
    </reaction>
</comment>
<keyword evidence="8" id="KW-0067">ATP-binding</keyword>
<keyword evidence="10" id="KW-0472">Membrane</keyword>
<dbReference type="SUPFAM" id="SSF158472">
    <property type="entry name" value="HAMP domain-like"/>
    <property type="match status" value="1"/>
</dbReference>
<evidence type="ECO:0000256" key="5">
    <source>
        <dbReference type="ARBA" id="ARBA00022679"/>
    </source>
</evidence>
<keyword evidence="10" id="KW-0812">Transmembrane</keyword>
<keyword evidence="5" id="KW-0808">Transferase</keyword>
<dbReference type="SUPFAM" id="SSF55874">
    <property type="entry name" value="ATPase domain of HSP90 chaperone/DNA topoisomerase II/histidine kinase"/>
    <property type="match status" value="1"/>
</dbReference>
<dbReference type="GO" id="GO:0000155">
    <property type="term" value="F:phosphorelay sensor kinase activity"/>
    <property type="evidence" value="ECO:0007669"/>
    <property type="project" value="InterPro"/>
</dbReference>
<evidence type="ECO:0000256" key="4">
    <source>
        <dbReference type="ARBA" id="ARBA00022553"/>
    </source>
</evidence>
<dbReference type="CDD" id="cd06225">
    <property type="entry name" value="HAMP"/>
    <property type="match status" value="1"/>
</dbReference>
<dbReference type="EC" id="2.7.13.3" evidence="3"/>
<dbReference type="CDD" id="cd00075">
    <property type="entry name" value="HATPase"/>
    <property type="match status" value="1"/>
</dbReference>
<feature type="transmembrane region" description="Helical" evidence="10">
    <location>
        <begin position="213"/>
        <end position="236"/>
    </location>
</feature>
<organism evidence="13 14">
    <name type="scientific">Aeoliella straminimaris</name>
    <dbReference type="NCBI Taxonomy" id="2954799"/>
    <lineage>
        <taxon>Bacteria</taxon>
        <taxon>Pseudomonadati</taxon>
        <taxon>Planctomycetota</taxon>
        <taxon>Planctomycetia</taxon>
        <taxon>Pirellulales</taxon>
        <taxon>Lacipirellulaceae</taxon>
        <taxon>Aeoliella</taxon>
    </lineage>
</organism>
<evidence type="ECO:0000256" key="6">
    <source>
        <dbReference type="ARBA" id="ARBA00022741"/>
    </source>
</evidence>
<dbReference type="PRINTS" id="PR00344">
    <property type="entry name" value="BCTRLSENSOR"/>
</dbReference>
<dbReference type="EMBL" id="JAMXLR010000077">
    <property type="protein sequence ID" value="MCO6046847.1"/>
    <property type="molecule type" value="Genomic_DNA"/>
</dbReference>
<evidence type="ECO:0000313" key="14">
    <source>
        <dbReference type="Proteomes" id="UP001155241"/>
    </source>
</evidence>
<dbReference type="InterPro" id="IPR004358">
    <property type="entry name" value="Sig_transdc_His_kin-like_C"/>
</dbReference>
<evidence type="ECO:0000256" key="10">
    <source>
        <dbReference type="SAM" id="Phobius"/>
    </source>
</evidence>
<name>A0A9X2FD35_9BACT</name>
<dbReference type="PROSITE" id="PS50109">
    <property type="entry name" value="HIS_KIN"/>
    <property type="match status" value="1"/>
</dbReference>
<dbReference type="InterPro" id="IPR005467">
    <property type="entry name" value="His_kinase_dom"/>
</dbReference>
<feature type="domain" description="Histidine kinase" evidence="11">
    <location>
        <begin position="318"/>
        <end position="539"/>
    </location>
</feature>
<comment type="caution">
    <text evidence="13">The sequence shown here is derived from an EMBL/GenBank/DDBJ whole genome shotgun (WGS) entry which is preliminary data.</text>
</comment>
<feature type="domain" description="HAMP" evidence="12">
    <location>
        <begin position="238"/>
        <end position="290"/>
    </location>
</feature>
<evidence type="ECO:0000256" key="7">
    <source>
        <dbReference type="ARBA" id="ARBA00022777"/>
    </source>
</evidence>
<reference evidence="13" key="1">
    <citation type="submission" date="2022-06" db="EMBL/GenBank/DDBJ databases">
        <title>Aeoliella straminimaris, a novel planctomycete from sediments.</title>
        <authorList>
            <person name="Vitorino I.R."/>
            <person name="Lage O.M."/>
        </authorList>
    </citation>
    <scope>NUCLEOTIDE SEQUENCE</scope>
    <source>
        <strain evidence="13">ICT_H6.2</strain>
    </source>
</reference>
<dbReference type="InterPro" id="IPR036097">
    <property type="entry name" value="HisK_dim/P_sf"/>
</dbReference>
<dbReference type="Gene3D" id="3.30.565.10">
    <property type="entry name" value="Histidine kinase-like ATPase, C-terminal domain"/>
    <property type="match status" value="1"/>
</dbReference>
<dbReference type="GO" id="GO:0016020">
    <property type="term" value="C:membrane"/>
    <property type="evidence" value="ECO:0007669"/>
    <property type="project" value="UniProtKB-SubCell"/>
</dbReference>
<dbReference type="InterPro" id="IPR003594">
    <property type="entry name" value="HATPase_dom"/>
</dbReference>
<keyword evidence="7 13" id="KW-0418">Kinase</keyword>
<keyword evidence="14" id="KW-1185">Reference proteome</keyword>
<dbReference type="GO" id="GO:0005524">
    <property type="term" value="F:ATP binding"/>
    <property type="evidence" value="ECO:0007669"/>
    <property type="project" value="UniProtKB-KW"/>
</dbReference>
<evidence type="ECO:0000256" key="2">
    <source>
        <dbReference type="ARBA" id="ARBA00004370"/>
    </source>
</evidence>
<evidence type="ECO:0000313" key="13">
    <source>
        <dbReference type="EMBL" id="MCO6046847.1"/>
    </source>
</evidence>
<dbReference type="Gene3D" id="1.10.287.130">
    <property type="match status" value="1"/>
</dbReference>
<dbReference type="Pfam" id="PF00672">
    <property type="entry name" value="HAMP"/>
    <property type="match status" value="1"/>
</dbReference>
<keyword evidence="4" id="KW-0597">Phosphoprotein</keyword>
<dbReference type="SMART" id="SM00387">
    <property type="entry name" value="HATPase_c"/>
    <property type="match status" value="1"/>
</dbReference>
<dbReference type="InterPro" id="IPR003660">
    <property type="entry name" value="HAMP_dom"/>
</dbReference>
<keyword evidence="10" id="KW-1133">Transmembrane helix</keyword>
<gene>
    <name evidence="13" type="ORF">NG895_23355</name>
</gene>
<keyword evidence="9" id="KW-0902">Two-component regulatory system</keyword>
<dbReference type="Pfam" id="PF00512">
    <property type="entry name" value="HisKA"/>
    <property type="match status" value="1"/>
</dbReference>
<evidence type="ECO:0000256" key="8">
    <source>
        <dbReference type="ARBA" id="ARBA00022840"/>
    </source>
</evidence>
<evidence type="ECO:0000259" key="11">
    <source>
        <dbReference type="PROSITE" id="PS50109"/>
    </source>
</evidence>